<gene>
    <name evidence="1" type="ORF">FF124_19415</name>
</gene>
<dbReference type="GO" id="GO:0009384">
    <property type="term" value="F:N-acylmannosamine kinase activity"/>
    <property type="evidence" value="ECO:0007669"/>
    <property type="project" value="TreeGrafter"/>
</dbReference>
<protein>
    <submittedName>
        <fullName evidence="1">ROK family protein</fullName>
    </submittedName>
</protein>
<dbReference type="InterPro" id="IPR036390">
    <property type="entry name" value="WH_DNA-bd_sf"/>
</dbReference>
<dbReference type="Pfam" id="PF00480">
    <property type="entry name" value="ROK"/>
    <property type="match status" value="1"/>
</dbReference>
<dbReference type="InterPro" id="IPR036388">
    <property type="entry name" value="WH-like_DNA-bd_sf"/>
</dbReference>
<dbReference type="SUPFAM" id="SSF46785">
    <property type="entry name" value="Winged helix' DNA-binding domain"/>
    <property type="match status" value="1"/>
</dbReference>
<dbReference type="GO" id="GO:0019262">
    <property type="term" value="P:N-acetylneuraminate catabolic process"/>
    <property type="evidence" value="ECO:0007669"/>
    <property type="project" value="TreeGrafter"/>
</dbReference>
<dbReference type="PANTHER" id="PTHR18964:SF169">
    <property type="entry name" value="N-ACETYLMANNOSAMINE KINASE"/>
    <property type="match status" value="1"/>
</dbReference>
<dbReference type="CDD" id="cd23763">
    <property type="entry name" value="ASKHA_ATPase_ROK"/>
    <property type="match status" value="1"/>
</dbReference>
<dbReference type="RefSeq" id="WP_138750132.1">
    <property type="nucleotide sequence ID" value="NZ_VCLB01000011.1"/>
</dbReference>
<accession>A0A5C4JLC0</accession>
<name>A0A5C4JLC0_9HYPH</name>
<dbReference type="InterPro" id="IPR043129">
    <property type="entry name" value="ATPase_NBD"/>
</dbReference>
<evidence type="ECO:0000313" key="2">
    <source>
        <dbReference type="Proteomes" id="UP000307874"/>
    </source>
</evidence>
<dbReference type="Gene3D" id="1.10.10.10">
    <property type="entry name" value="Winged helix-like DNA-binding domain superfamily/Winged helix DNA-binding domain"/>
    <property type="match status" value="1"/>
</dbReference>
<dbReference type="InterPro" id="IPR000600">
    <property type="entry name" value="ROK"/>
</dbReference>
<dbReference type="AlphaFoldDB" id="A0A5C4JLC0"/>
<sequence>MGEKIVPASSRTAFEGLGTTQAAVMRYLRRKHAAARAEIAALCGVTPAAVSMLTRDLIGRGIVVEGARRQSGRGAPHVDLMLNPLIGYALGAHANRFSVTLTLLDFGGSMVDELQLPGSYDTFADVQSGIRDGKVALLDRNKIAADQLLGAGIAMPTRFRQGASFLDLAEEVISWAEPDMSSALREVLGCPVAIENDANAAAIGELSLGNSAGHENFVYLYLSEGIGSGIIVDKQLYRGNLGNAGEIGALRARGLSRPTFDDLAEWCADRVGDRPRGRSSEHWTNYLRDNRTVLDQWLERAGPETARLAFAISAILAPSAIYLGGTLPHLVREELARWLDFVNSDPFDGARVVQPEILLPEVSATDTVAFGAAAMILHNLAAFG</sequence>
<proteinExistence type="predicted"/>
<comment type="caution">
    <text evidence="1">The sequence shown here is derived from an EMBL/GenBank/DDBJ whole genome shotgun (WGS) entry which is preliminary data.</text>
</comment>
<evidence type="ECO:0000313" key="1">
    <source>
        <dbReference type="EMBL" id="TNB46316.1"/>
    </source>
</evidence>
<dbReference type="PANTHER" id="PTHR18964">
    <property type="entry name" value="ROK (REPRESSOR, ORF, KINASE) FAMILY"/>
    <property type="match status" value="1"/>
</dbReference>
<dbReference type="Proteomes" id="UP000307874">
    <property type="component" value="Unassembled WGS sequence"/>
</dbReference>
<reference evidence="1 2" key="1">
    <citation type="submission" date="2019-06" db="EMBL/GenBank/DDBJ databases">
        <title>Martelella lutilitoris sp. nov., isolated from a tidal mudflat.</title>
        <authorList>
            <person name="Kim Y.-J."/>
        </authorList>
    </citation>
    <scope>NUCLEOTIDE SEQUENCE [LARGE SCALE GENOMIC DNA]</scope>
    <source>
        <strain evidence="1 2">GH2-6</strain>
    </source>
</reference>
<dbReference type="OrthoDB" id="49685at2"/>
<dbReference type="Gene3D" id="3.30.420.40">
    <property type="match status" value="2"/>
</dbReference>
<dbReference type="EMBL" id="VCLB01000011">
    <property type="protein sequence ID" value="TNB46316.1"/>
    <property type="molecule type" value="Genomic_DNA"/>
</dbReference>
<dbReference type="SUPFAM" id="SSF53067">
    <property type="entry name" value="Actin-like ATPase domain"/>
    <property type="match status" value="1"/>
</dbReference>
<organism evidence="1 2">
    <name type="scientific">Martelella lutilitoris</name>
    <dbReference type="NCBI Taxonomy" id="2583532"/>
    <lineage>
        <taxon>Bacteria</taxon>
        <taxon>Pseudomonadati</taxon>
        <taxon>Pseudomonadota</taxon>
        <taxon>Alphaproteobacteria</taxon>
        <taxon>Hyphomicrobiales</taxon>
        <taxon>Aurantimonadaceae</taxon>
        <taxon>Martelella</taxon>
    </lineage>
</organism>
<keyword evidence="2" id="KW-1185">Reference proteome</keyword>